<reference evidence="2" key="1">
    <citation type="journal article" date="2017" name="MBio">
        <title>Viruses in the Oceanic Basement.</title>
        <authorList>
            <person name="Nigro O.D."/>
            <person name="Jungbluth S.P."/>
            <person name="Steward G.F."/>
            <person name="Rappe M.S."/>
        </authorList>
    </citation>
    <scope>NUCLEOTIDE SEQUENCE</scope>
    <source>
        <strain evidence="2">JdFRA1000001</strain>
    </source>
</reference>
<feature type="transmembrane region" description="Helical" evidence="1">
    <location>
        <begin position="150"/>
        <end position="168"/>
    </location>
</feature>
<keyword evidence="1" id="KW-0812">Transmembrane</keyword>
<evidence type="ECO:0000313" key="2">
    <source>
        <dbReference type="EMBL" id="AQQ75441.1"/>
    </source>
</evidence>
<organism evidence="2">
    <name type="scientific">uncultured archaeal virus</name>
    <dbReference type="NCBI Taxonomy" id="1960247"/>
    <lineage>
        <taxon>Viruses</taxon>
        <taxon>environmental samples</taxon>
    </lineage>
</organism>
<dbReference type="EMBL" id="KY229234">
    <property type="protein sequence ID" value="AQQ75441.1"/>
    <property type="molecule type" value="Genomic_DNA"/>
</dbReference>
<gene>
    <name evidence="2" type="ORF">JdFRA1000001_08c</name>
</gene>
<protein>
    <submittedName>
        <fullName evidence="2">Uncharacterized protein</fullName>
    </submittedName>
</protein>
<keyword evidence="1" id="KW-1133">Transmembrane helix</keyword>
<keyword evidence="1" id="KW-0472">Membrane</keyword>
<evidence type="ECO:0000256" key="1">
    <source>
        <dbReference type="SAM" id="Phobius"/>
    </source>
</evidence>
<sequence>MGTGIDDLVKARILFLAMIKKIDDQISCLDKDRPFSRKYVRWFKDGLNYFNDYLSSVLPDKMILKNVEQYYKVALFYVSSNNKEKLINLKRNLKELLSYMSSDAPSENLEGILRFLSNFVGKQIRRNETYKLYEMLEVKSTIKKLKSLKYDYLIGIISLLVAIYATFFK</sequence>
<accession>A0A1S5Y2V7</accession>
<proteinExistence type="predicted"/>
<name>A0A1S5Y2V7_9VIRU</name>